<comment type="caution">
    <text evidence="1">The sequence shown here is derived from an EMBL/GenBank/DDBJ whole genome shotgun (WGS) entry which is preliminary data.</text>
</comment>
<protein>
    <submittedName>
        <fullName evidence="1">Uncharacterized protein</fullName>
    </submittedName>
</protein>
<dbReference type="EMBL" id="BGPR01000285">
    <property type="protein sequence ID" value="GBM10365.1"/>
    <property type="molecule type" value="Genomic_DNA"/>
</dbReference>
<dbReference type="Proteomes" id="UP000499080">
    <property type="component" value="Unassembled WGS sequence"/>
</dbReference>
<dbReference type="AlphaFoldDB" id="A0A4Y2D477"/>
<keyword evidence="2" id="KW-1185">Reference proteome</keyword>
<gene>
    <name evidence="1" type="ORF">AVEN_169659_1</name>
</gene>
<evidence type="ECO:0000313" key="2">
    <source>
        <dbReference type="Proteomes" id="UP000499080"/>
    </source>
</evidence>
<accession>A0A4Y2D477</accession>
<sequence>MYNFLISSHGHTKILSDTSFSNTTSHADDRPPTELFTEQSCAAPSTAGNSSYIVQFLTIYCAPGPIYRELVESSVEPVIFWVQFKTRLSHRVSATPNPKKCLGLS</sequence>
<evidence type="ECO:0000313" key="1">
    <source>
        <dbReference type="EMBL" id="GBM10365.1"/>
    </source>
</evidence>
<reference evidence="1 2" key="1">
    <citation type="journal article" date="2019" name="Sci. Rep.">
        <title>Orb-weaving spider Araneus ventricosus genome elucidates the spidroin gene catalogue.</title>
        <authorList>
            <person name="Kono N."/>
            <person name="Nakamura H."/>
            <person name="Ohtoshi R."/>
            <person name="Moran D.A.P."/>
            <person name="Shinohara A."/>
            <person name="Yoshida Y."/>
            <person name="Fujiwara M."/>
            <person name="Mori M."/>
            <person name="Tomita M."/>
            <person name="Arakawa K."/>
        </authorList>
    </citation>
    <scope>NUCLEOTIDE SEQUENCE [LARGE SCALE GENOMIC DNA]</scope>
</reference>
<name>A0A4Y2D477_ARAVE</name>
<proteinExistence type="predicted"/>
<organism evidence="1 2">
    <name type="scientific">Araneus ventricosus</name>
    <name type="common">Orbweaver spider</name>
    <name type="synonym">Epeira ventricosa</name>
    <dbReference type="NCBI Taxonomy" id="182803"/>
    <lineage>
        <taxon>Eukaryota</taxon>
        <taxon>Metazoa</taxon>
        <taxon>Ecdysozoa</taxon>
        <taxon>Arthropoda</taxon>
        <taxon>Chelicerata</taxon>
        <taxon>Arachnida</taxon>
        <taxon>Araneae</taxon>
        <taxon>Araneomorphae</taxon>
        <taxon>Entelegynae</taxon>
        <taxon>Araneoidea</taxon>
        <taxon>Araneidae</taxon>
        <taxon>Araneus</taxon>
    </lineage>
</organism>